<organism evidence="4 5">
    <name type="scientific">Leekyejoonella antrihumi</name>
    <dbReference type="NCBI Taxonomy" id="1660198"/>
    <lineage>
        <taxon>Bacteria</taxon>
        <taxon>Bacillati</taxon>
        <taxon>Actinomycetota</taxon>
        <taxon>Actinomycetes</taxon>
        <taxon>Micrococcales</taxon>
        <taxon>Dermacoccaceae</taxon>
        <taxon>Leekyejoonella</taxon>
    </lineage>
</organism>
<dbReference type="AlphaFoldDB" id="A0A563DQB1"/>
<dbReference type="EMBL" id="VCQV01000078">
    <property type="protein sequence ID" value="TWP32359.1"/>
    <property type="molecule type" value="Genomic_DNA"/>
</dbReference>
<dbReference type="InterPro" id="IPR010998">
    <property type="entry name" value="Integrase_recombinase_N"/>
</dbReference>
<name>A0A563DQB1_9MICO</name>
<gene>
    <name evidence="4" type="ORF">FGL98_24345</name>
</gene>
<comment type="caution">
    <text evidence="4">The sequence shown here is derived from an EMBL/GenBank/DDBJ whole genome shotgun (WGS) entry which is preliminary data.</text>
</comment>
<evidence type="ECO:0000256" key="2">
    <source>
        <dbReference type="ARBA" id="ARBA00023172"/>
    </source>
</evidence>
<dbReference type="PROSITE" id="PS51898">
    <property type="entry name" value="TYR_RECOMBINASE"/>
    <property type="match status" value="1"/>
</dbReference>
<dbReference type="InterPro" id="IPR002104">
    <property type="entry name" value="Integrase_catalytic"/>
</dbReference>
<dbReference type="Gene3D" id="1.10.150.130">
    <property type="match status" value="1"/>
</dbReference>
<dbReference type="InterPro" id="IPR011010">
    <property type="entry name" value="DNA_brk_join_enz"/>
</dbReference>
<reference evidence="4 5" key="2">
    <citation type="submission" date="2019-08" db="EMBL/GenBank/DDBJ databases">
        <title>Jejuicoccus antrihumi gen. nov., sp. nov., a new member of the family Dermacoccaceae isolated from a cave.</title>
        <authorList>
            <person name="Schumann P."/>
            <person name="Kim I.S."/>
        </authorList>
    </citation>
    <scope>NUCLEOTIDE SEQUENCE [LARGE SCALE GENOMIC DNA]</scope>
    <source>
        <strain evidence="4 5">C5-26</strain>
    </source>
</reference>
<feature type="domain" description="Tyr recombinase" evidence="3">
    <location>
        <begin position="216"/>
        <end position="290"/>
    </location>
</feature>
<reference evidence="4 5" key="1">
    <citation type="submission" date="2019-05" db="EMBL/GenBank/DDBJ databases">
        <authorList>
            <person name="Lee S.D."/>
        </authorList>
    </citation>
    <scope>NUCLEOTIDE SEQUENCE [LARGE SCALE GENOMIC DNA]</scope>
    <source>
        <strain evidence="4 5">C5-26</strain>
    </source>
</reference>
<proteinExistence type="predicted"/>
<evidence type="ECO:0000256" key="1">
    <source>
        <dbReference type="ARBA" id="ARBA00023125"/>
    </source>
</evidence>
<dbReference type="OrthoDB" id="67979at2"/>
<protein>
    <recommendedName>
        <fullName evidence="3">Tyr recombinase domain-containing protein</fullName>
    </recommendedName>
</protein>
<accession>A0A563DQB1</accession>
<keyword evidence="5" id="KW-1185">Reference proteome</keyword>
<evidence type="ECO:0000313" key="4">
    <source>
        <dbReference type="EMBL" id="TWP32359.1"/>
    </source>
</evidence>
<sequence length="290" mass="30932">MRFGTITVSVDGPLGIYADGFARMLAGRGYRPRSIEGQLRLLGYLSSWMHVRGLDVGDVTLEVAQRFVEARRAAGYREFVSVRPGMAPILDHLRQVGAVAPAALATPARPEPAVLGAYGAYLIQERGLATSTIANYLSVARLFVAACASEGVTLGDVGAGQVSEFVLARCRLCRSGGALGDLVVGMRSFLRYLHLAGVTQTALAGVVPTATHPLSGSPRPVSPGQAAALLGRCDRRTASGRRDFAMLTLMLRMGLRVAEVTALRLEDFDWRQGEVRACQVFCVSSAFGFS</sequence>
<dbReference type="Gene3D" id="1.10.443.10">
    <property type="entry name" value="Intergrase catalytic core"/>
    <property type="match status" value="1"/>
</dbReference>
<dbReference type="GO" id="GO:0003677">
    <property type="term" value="F:DNA binding"/>
    <property type="evidence" value="ECO:0007669"/>
    <property type="project" value="UniProtKB-KW"/>
</dbReference>
<dbReference type="GO" id="GO:0006310">
    <property type="term" value="P:DNA recombination"/>
    <property type="evidence" value="ECO:0007669"/>
    <property type="project" value="UniProtKB-KW"/>
</dbReference>
<dbReference type="GO" id="GO:0015074">
    <property type="term" value="P:DNA integration"/>
    <property type="evidence" value="ECO:0007669"/>
    <property type="project" value="InterPro"/>
</dbReference>
<evidence type="ECO:0000313" key="5">
    <source>
        <dbReference type="Proteomes" id="UP000320244"/>
    </source>
</evidence>
<evidence type="ECO:0000259" key="3">
    <source>
        <dbReference type="PROSITE" id="PS51898"/>
    </source>
</evidence>
<dbReference type="InterPro" id="IPR013762">
    <property type="entry name" value="Integrase-like_cat_sf"/>
</dbReference>
<dbReference type="SUPFAM" id="SSF56349">
    <property type="entry name" value="DNA breaking-rejoining enzymes"/>
    <property type="match status" value="1"/>
</dbReference>
<keyword evidence="2" id="KW-0233">DNA recombination</keyword>
<keyword evidence="1" id="KW-0238">DNA-binding</keyword>
<dbReference type="Proteomes" id="UP000320244">
    <property type="component" value="Unassembled WGS sequence"/>
</dbReference>
<dbReference type="RefSeq" id="WP_146321380.1">
    <property type="nucleotide sequence ID" value="NZ_VCQV01000078.1"/>
</dbReference>